<name>A0A0E0EK43_9ORYZ</name>
<feature type="region of interest" description="Disordered" evidence="1">
    <location>
        <begin position="19"/>
        <end position="97"/>
    </location>
</feature>
<reference evidence="2" key="1">
    <citation type="submission" date="2015-04" db="UniProtKB">
        <authorList>
            <consortium name="EnsemblPlants"/>
        </authorList>
    </citation>
    <scope>IDENTIFICATION</scope>
</reference>
<dbReference type="Gramene" id="OMERI08G08630.1">
    <property type="protein sequence ID" value="OMERI08G08630.1"/>
    <property type="gene ID" value="OMERI08G08630"/>
</dbReference>
<dbReference type="HOGENOM" id="CLU_750952_0_0_1"/>
<sequence>MAQVLHEDIPNQWLVSSSRTELGGCPPAPVRHQARRPAASTLLRPRRHGRAPAGSRRWPDAGKASAGASRGGRPVPSPLAASPTLRSRRRRVSQLARGGGLTRTMLRALDGWMDWGRRDAVSVGMDGLGIILDCSRRRRRALHHWRADVLPIRCRRGLSCEPAAATPLAGLRSRFPYPDAASNRLWLPPPAGAVVVAEGAGNCLQIALALHRLRATVGGGELGSRQMPPSAFSPSTTSTAAARRIASPPLCSDPRVTAISATAHRLDQGVAVVAEGAGPGRVAASRRSRLPRASPPPPLRSRAVARPPPPPPLARAALLPCSRRDGEEEELGSAHTATATASLPRPTVGPSIATVGSVLEDRDARYVIV</sequence>
<reference evidence="2" key="2">
    <citation type="submission" date="2018-05" db="EMBL/GenBank/DDBJ databases">
        <title>OmerRS3 (Oryza meridionalis Reference Sequence Version 3).</title>
        <authorList>
            <person name="Zhang J."/>
            <person name="Kudrna D."/>
            <person name="Lee S."/>
            <person name="Talag J."/>
            <person name="Welchert J."/>
            <person name="Wing R.A."/>
        </authorList>
    </citation>
    <scope>NUCLEOTIDE SEQUENCE [LARGE SCALE GENOMIC DNA]</scope>
    <source>
        <strain evidence="2">cv. OR44</strain>
    </source>
</reference>
<dbReference type="AlphaFoldDB" id="A0A0E0EK43"/>
<evidence type="ECO:0000256" key="1">
    <source>
        <dbReference type="SAM" id="MobiDB-lite"/>
    </source>
</evidence>
<evidence type="ECO:0000313" key="3">
    <source>
        <dbReference type="Proteomes" id="UP000008021"/>
    </source>
</evidence>
<dbReference type="Proteomes" id="UP000008021">
    <property type="component" value="Chromosome 8"/>
</dbReference>
<dbReference type="EnsemblPlants" id="OMERI08G08630.1">
    <property type="protein sequence ID" value="OMERI08G08630.1"/>
    <property type="gene ID" value="OMERI08G08630"/>
</dbReference>
<feature type="compositionally biased region" description="Low complexity" evidence="1">
    <location>
        <begin position="61"/>
        <end position="85"/>
    </location>
</feature>
<feature type="region of interest" description="Disordered" evidence="1">
    <location>
        <begin position="278"/>
        <end position="349"/>
    </location>
</feature>
<evidence type="ECO:0000313" key="2">
    <source>
        <dbReference type="EnsemblPlants" id="OMERI08G08630.1"/>
    </source>
</evidence>
<protein>
    <submittedName>
        <fullName evidence="2">Uncharacterized protein</fullName>
    </submittedName>
</protein>
<proteinExistence type="predicted"/>
<accession>A0A0E0EK43</accession>
<organism evidence="2">
    <name type="scientific">Oryza meridionalis</name>
    <dbReference type="NCBI Taxonomy" id="40149"/>
    <lineage>
        <taxon>Eukaryota</taxon>
        <taxon>Viridiplantae</taxon>
        <taxon>Streptophyta</taxon>
        <taxon>Embryophyta</taxon>
        <taxon>Tracheophyta</taxon>
        <taxon>Spermatophyta</taxon>
        <taxon>Magnoliopsida</taxon>
        <taxon>Liliopsida</taxon>
        <taxon>Poales</taxon>
        <taxon>Poaceae</taxon>
        <taxon>BOP clade</taxon>
        <taxon>Oryzoideae</taxon>
        <taxon>Oryzeae</taxon>
        <taxon>Oryzinae</taxon>
        <taxon>Oryza</taxon>
    </lineage>
</organism>
<keyword evidence="3" id="KW-1185">Reference proteome</keyword>
<feature type="compositionally biased region" description="Low complexity" evidence="1">
    <location>
        <begin position="228"/>
        <end position="247"/>
    </location>
</feature>
<feature type="region of interest" description="Disordered" evidence="1">
    <location>
        <begin position="221"/>
        <end position="247"/>
    </location>
</feature>